<proteinExistence type="predicted"/>
<dbReference type="AlphaFoldDB" id="A0A645I5U0"/>
<feature type="region of interest" description="Disordered" evidence="1">
    <location>
        <begin position="27"/>
        <end position="68"/>
    </location>
</feature>
<accession>A0A645I5U0</accession>
<protein>
    <submittedName>
        <fullName evidence="2">Uncharacterized protein</fullName>
    </submittedName>
</protein>
<evidence type="ECO:0000256" key="1">
    <source>
        <dbReference type="SAM" id="MobiDB-lite"/>
    </source>
</evidence>
<reference evidence="2" key="1">
    <citation type="submission" date="2019-08" db="EMBL/GenBank/DDBJ databases">
        <authorList>
            <person name="Kucharzyk K."/>
            <person name="Murdoch R.W."/>
            <person name="Higgins S."/>
            <person name="Loffler F."/>
        </authorList>
    </citation>
    <scope>NUCLEOTIDE SEQUENCE</scope>
</reference>
<feature type="compositionally biased region" description="Basic and acidic residues" evidence="1">
    <location>
        <begin position="38"/>
        <end position="55"/>
    </location>
</feature>
<evidence type="ECO:0000313" key="2">
    <source>
        <dbReference type="EMBL" id="MPN43764.1"/>
    </source>
</evidence>
<dbReference type="EMBL" id="VSSQ01102364">
    <property type="protein sequence ID" value="MPN43764.1"/>
    <property type="molecule type" value="Genomic_DNA"/>
</dbReference>
<name>A0A645I5U0_9ZZZZ</name>
<sequence length="105" mass="11463">MFGFLCQFLLFHHLQCSGGYLASQRESAESGTVLTGPDGEHDRVVGQDSRDRKYTSGDSFPEDDDVGTDPFMITAELPPCTCNTGLHLIGNEQDVVLFTEFKAGS</sequence>
<gene>
    <name evidence="2" type="ORF">SDC9_191324</name>
</gene>
<organism evidence="2">
    <name type="scientific">bioreactor metagenome</name>
    <dbReference type="NCBI Taxonomy" id="1076179"/>
    <lineage>
        <taxon>unclassified sequences</taxon>
        <taxon>metagenomes</taxon>
        <taxon>ecological metagenomes</taxon>
    </lineage>
</organism>
<comment type="caution">
    <text evidence="2">The sequence shown here is derived from an EMBL/GenBank/DDBJ whole genome shotgun (WGS) entry which is preliminary data.</text>
</comment>